<dbReference type="GO" id="GO:0004386">
    <property type="term" value="F:helicase activity"/>
    <property type="evidence" value="ECO:0007669"/>
    <property type="project" value="UniProtKB-KW"/>
</dbReference>
<feature type="compositionally biased region" description="Polar residues" evidence="1">
    <location>
        <begin position="900"/>
        <end position="911"/>
    </location>
</feature>
<feature type="non-terminal residue" evidence="5">
    <location>
        <position position="2467"/>
    </location>
</feature>
<organism evidence="5 6">
    <name type="scientific">Polypterus senegalus</name>
    <name type="common">Senegal bichir</name>
    <dbReference type="NCBI Taxonomy" id="55291"/>
    <lineage>
        <taxon>Eukaryota</taxon>
        <taxon>Metazoa</taxon>
        <taxon>Chordata</taxon>
        <taxon>Craniata</taxon>
        <taxon>Vertebrata</taxon>
        <taxon>Euteleostomi</taxon>
        <taxon>Actinopterygii</taxon>
        <taxon>Polypteriformes</taxon>
        <taxon>Polypteridae</taxon>
        <taxon>Polypterus</taxon>
    </lineage>
</organism>
<evidence type="ECO:0000256" key="1">
    <source>
        <dbReference type="SAM" id="MobiDB-lite"/>
    </source>
</evidence>
<feature type="region of interest" description="Disordered" evidence="1">
    <location>
        <begin position="1469"/>
        <end position="1512"/>
    </location>
</feature>
<feature type="compositionally biased region" description="Basic and acidic residues" evidence="1">
    <location>
        <begin position="890"/>
        <end position="899"/>
    </location>
</feature>
<evidence type="ECO:0000259" key="3">
    <source>
        <dbReference type="Pfam" id="PF13086"/>
    </source>
</evidence>
<feature type="compositionally biased region" description="Basic and acidic residues" evidence="1">
    <location>
        <begin position="2427"/>
        <end position="2467"/>
    </location>
</feature>
<feature type="region of interest" description="Disordered" evidence="1">
    <location>
        <begin position="2296"/>
        <end position="2349"/>
    </location>
</feature>
<dbReference type="PANTHER" id="PTHR10887">
    <property type="entry name" value="DNA2/NAM7 HELICASE FAMILY"/>
    <property type="match status" value="1"/>
</dbReference>
<feature type="domain" description="DNA2/NAM7 helicase-like C-terminal" evidence="4">
    <location>
        <begin position="2054"/>
        <end position="2255"/>
    </location>
</feature>
<keyword evidence="6" id="KW-1185">Reference proteome</keyword>
<dbReference type="GO" id="GO:0006369">
    <property type="term" value="P:termination of RNA polymerase II transcription"/>
    <property type="evidence" value="ECO:0007669"/>
    <property type="project" value="TreeGrafter"/>
</dbReference>
<dbReference type="OrthoDB" id="6513042at2759"/>
<dbReference type="RefSeq" id="XP_039618505.1">
    <property type="nucleotide sequence ID" value="XM_039762571.1"/>
</dbReference>
<dbReference type="GO" id="GO:0016604">
    <property type="term" value="C:nuclear body"/>
    <property type="evidence" value="ECO:0007669"/>
    <property type="project" value="TreeGrafter"/>
</dbReference>
<name>A0A8X7XJ31_POLSE</name>
<feature type="region of interest" description="Disordered" evidence="1">
    <location>
        <begin position="876"/>
        <end position="925"/>
    </location>
</feature>
<proteinExistence type="predicted"/>
<dbReference type="FunFam" id="3.40.50.300:FF:000810">
    <property type="entry name" value="probable helicase senataxin"/>
    <property type="match status" value="1"/>
</dbReference>
<feature type="domain" description="Helicase Sen1 N-terminal" evidence="2">
    <location>
        <begin position="32"/>
        <end position="338"/>
    </location>
</feature>
<dbReference type="Pfam" id="PF13086">
    <property type="entry name" value="AAA_11"/>
    <property type="match status" value="1"/>
</dbReference>
<comment type="caution">
    <text evidence="5">The sequence shown here is derived from an EMBL/GenBank/DDBJ whole genome shotgun (WGS) entry which is preliminary data.</text>
</comment>
<dbReference type="EMBL" id="JAATIS010000147">
    <property type="protein sequence ID" value="KAG2470060.1"/>
    <property type="molecule type" value="Genomic_DNA"/>
</dbReference>
<dbReference type="InterPro" id="IPR047187">
    <property type="entry name" value="SF1_C_Upf1"/>
</dbReference>
<dbReference type="InterPro" id="IPR027417">
    <property type="entry name" value="P-loop_NTPase"/>
</dbReference>
<dbReference type="InterPro" id="IPR045055">
    <property type="entry name" value="DNA2/NAM7-like"/>
</dbReference>
<protein>
    <submittedName>
        <fullName evidence="5">SETX helicase</fullName>
    </submittedName>
</protein>
<feature type="compositionally biased region" description="Basic and acidic residues" evidence="1">
    <location>
        <begin position="953"/>
        <end position="963"/>
    </location>
</feature>
<feature type="compositionally biased region" description="Basic residues" evidence="1">
    <location>
        <begin position="1174"/>
        <end position="1183"/>
    </location>
</feature>
<dbReference type="Pfam" id="PF13087">
    <property type="entry name" value="AAA_12"/>
    <property type="match status" value="1"/>
</dbReference>
<feature type="region of interest" description="Disordered" evidence="1">
    <location>
        <begin position="720"/>
        <end position="790"/>
    </location>
</feature>
<evidence type="ECO:0000259" key="2">
    <source>
        <dbReference type="Pfam" id="PF12726"/>
    </source>
</evidence>
<dbReference type="CDD" id="cd18042">
    <property type="entry name" value="DEXXQc_SETX"/>
    <property type="match status" value="1"/>
</dbReference>
<keyword evidence="5" id="KW-0547">Nucleotide-binding</keyword>
<feature type="compositionally biased region" description="Basic and acidic residues" evidence="1">
    <location>
        <begin position="608"/>
        <end position="629"/>
    </location>
</feature>
<feature type="compositionally biased region" description="Basic and acidic residues" evidence="1">
    <location>
        <begin position="1252"/>
        <end position="1270"/>
    </location>
</feature>
<reference evidence="5 6" key="1">
    <citation type="journal article" date="2021" name="Cell">
        <title>Tracing the genetic footprints of vertebrate landing in non-teleost ray-finned fishes.</title>
        <authorList>
            <person name="Bi X."/>
            <person name="Wang K."/>
            <person name="Yang L."/>
            <person name="Pan H."/>
            <person name="Jiang H."/>
            <person name="Wei Q."/>
            <person name="Fang M."/>
            <person name="Yu H."/>
            <person name="Zhu C."/>
            <person name="Cai Y."/>
            <person name="He Y."/>
            <person name="Gan X."/>
            <person name="Zeng H."/>
            <person name="Yu D."/>
            <person name="Zhu Y."/>
            <person name="Jiang H."/>
            <person name="Qiu Q."/>
            <person name="Yang H."/>
            <person name="Zhang Y.E."/>
            <person name="Wang W."/>
            <person name="Zhu M."/>
            <person name="He S."/>
            <person name="Zhang G."/>
        </authorList>
    </citation>
    <scope>NUCLEOTIDE SEQUENCE [LARGE SCALE GENOMIC DNA]</scope>
    <source>
        <strain evidence="5">Bchr_013</strain>
    </source>
</reference>
<dbReference type="PANTHER" id="PTHR10887:SF495">
    <property type="entry name" value="HELICASE SENATAXIN ISOFORM X1-RELATED"/>
    <property type="match status" value="1"/>
</dbReference>
<feature type="compositionally biased region" description="Polar residues" evidence="1">
    <location>
        <begin position="2323"/>
        <end position="2342"/>
    </location>
</feature>
<keyword evidence="5" id="KW-0067">ATP-binding</keyword>
<feature type="compositionally biased region" description="Basic and acidic residues" evidence="1">
    <location>
        <begin position="720"/>
        <end position="749"/>
    </location>
</feature>
<evidence type="ECO:0000313" key="6">
    <source>
        <dbReference type="Proteomes" id="UP000886611"/>
    </source>
</evidence>
<feature type="domain" description="DNA2/NAM7 helicase helicase" evidence="3">
    <location>
        <begin position="1763"/>
        <end position="2047"/>
    </location>
</feature>
<dbReference type="Proteomes" id="UP000886611">
    <property type="component" value="Unassembled WGS sequence"/>
</dbReference>
<dbReference type="Gene3D" id="3.40.50.300">
    <property type="entry name" value="P-loop containing nucleotide triphosphate hydrolases"/>
    <property type="match status" value="2"/>
</dbReference>
<feature type="compositionally biased region" description="Basic and acidic residues" evidence="1">
    <location>
        <begin position="1158"/>
        <end position="1173"/>
    </location>
</feature>
<dbReference type="InterPro" id="IPR041679">
    <property type="entry name" value="DNA2/NAM7-like_C"/>
</dbReference>
<dbReference type="InterPro" id="IPR024481">
    <property type="entry name" value="Helicase_Sen1_N"/>
</dbReference>
<dbReference type="GeneID" id="120535052"/>
<feature type="region of interest" description="Disordered" evidence="1">
    <location>
        <begin position="1069"/>
        <end position="1126"/>
    </location>
</feature>
<gene>
    <name evidence="5" type="primary">Setx</name>
    <name evidence="5" type="ORF">GTO96_0022290</name>
</gene>
<feature type="non-terminal residue" evidence="5">
    <location>
        <position position="1"/>
    </location>
</feature>
<evidence type="ECO:0000259" key="4">
    <source>
        <dbReference type="Pfam" id="PF13087"/>
    </source>
</evidence>
<keyword evidence="5" id="KW-0347">Helicase</keyword>
<sequence length="2467" mass="277118">MSTCRWCTPGGQEATCFMKKYASGTLSAEEKEAANEDLSFCFECVVEYHRARDQLPSFHKILWKLETFRLINHLEKAMKGEPNQDDLYIVEDHQEIQISNVTGPDLENNLRIPLLEIMKYPYLLLHLQIGDLCVEAFHKIESDNSFQVFEKHAGIYLLLVHPDEIVRKWAIRTARSLGKVDRDDFYDLQDVVSCMFKVIELDLFVNSDIYNSDGMEEGKLILLPPHLYETNNYKNYWLGICMLLTVLDAQAMDTLLLGPDRQSNLMQSILNTMEKRPEDDDQDPFWPALQCFMVILDRLGSKVWAMLIDPNATFQTIIRSPSYNKEVEHLRRNTSGPRVKVEPEADDDMVTCSQIVYDTNTNKQSKDAANRHPMGIENCIVMYEEMQSLVNVLQSDIGQDIRIHDSTFLWFFPFVRSVMDLNSLSVVYVGEIIHHLHTEIKDLLTGRLQHCDKVTEFFVLILVFVVELHRSKNCMNLLWYTSHCWIEVLVKCATVYSPAFSQPTDSSSRVSSTTSVHPQVIGVVPQACIQLIRSLLRDGCQLYPELSCKQYLDMLNRQMRRGFNQGWNLSPAQLQDLQSCLMSLVKNMQNLVPSVKNTLPPEEPALNSKHENARRESEQRPFDCQDEQHGTPSDQQRGVHLKKEPPWDEEYCVHSRLEKTKPAKQNEKSCSSAGKAFNKDVESVSDSHASVQDRLNYLKSKLNSTDLLAKLSKVISPSQIKKENVEDCSVSEKRASSHDGTKEQKEKSLVGETSAVPRTIKQEPKWPPSKQQPLGDDEMRSSSDDDVPLTVLKSNLRKKVANVTDGEDTLTPSQVDKDLSFLSLAALTKSFNFPDTSSQESSMQCPNRVERKVKRMKKKLEADDVAVAEVSAVKDPVIVISDSSDEDAGLSEKEPEDNRSNANPEEVSGSSHGRAAEKTSEENLGLNSYDASYECDSQFFEHETQEDIYSAWEKSDGNLKDSTDTGAPSPVPVEMYDNWGYDTDYVPDDQIEMVAAEAEEQLRCAEGLNQNTSSASSASVAITNKSEAKVSPLGESTHQRKLCGVKSAGVEAAAAAICAPDGYKKTQMLVQPEKPAKSTTCLSTETSKASKVSPQSIEKNSPSTSHLSEKMPPTASASAVVPTEKVRPQEDLCITEKLCLKKKPRQGEVSRNSLSSIEELRRQGRDVQIENRSRRSRKSKGNRPPKSAGKGISKINPQDLQFLLQCRPKDLQKASKMPPSAPAPPKQAIPCQSNSFVSKVSDVASPKLPPPKKAEPMSSDVKKASYKDIDFFPLSQLGPDSEDEDDNMKQAGTSAEDNPEQGVRCDQSLHPPLAGEKDQPGVENSKAVGDDDDDDDFMQNLTQLDPIDMEVCSQVETSDEFYVNQNIPAGQGSVGDLYGLRPSIKPANDQPAAVQSEGLAALKPLVEAKEDAHVFLVPGLPISEQKALKPSTTKIYASTSRSATLAQELEKPTKTAGLKKIVRPLLPSRSSTALPAPSRPQPVNGQEREMRSNASPRVSIPPNPVLSIPRPVMHQNPDTPKATSLLPANLDPKFFIQEILKWSYEMFDNFPQFGAPDHLCKFPSKEVPDRFQSFEEYFCTFYPLLMMNTFEEMVQEWLRNSKPNKAYETNLTIKTVECPYKYYLGTFTATLNNSQVQRQLYPKEDDMVFLWLPQYLNPYTNDEREMESVPYVGCVSKSAVVTGQNDRSAILHVTIETCGNISVINDQLVKCKVIGSLVSAGRVFKALHSLRNGFMTKLLLTPQVTYFKPMSHEPTSDWNFEDFNGEQIKAINSAFSMTRQPVRTPKICLIHGPPGTGKTKTIVGLLQLIFSKVHRNENFIANQRLKSKRPRVLLCAPSNAAVDHLMKKIILSFKNKCKDEGRPPLGNCGDINLVRLGVEKSIMKDLTAFSLDNQTKARIERANFEQDRAIDRYIQELDAGLERLSHMCAQFKKDHVKYQVLMDEKLQLFKERERLGRQQKQNRMRKQEAQTRILQDAHVICCTLSTSGSILLEVAFRRLGQDPFTCVIVDEAGQATETETLIPLTYRCATLVLVGDPEQLPPTVVSQKAKERKYDQSLMARLWKCLHRDIKQNPSIPNPINFLTMQYRMHPDICLFPSNYIYNRALKTDGATAEQRCSIRWPFQPYCIFDVLDGRETKEGDSYVNHQEVKLVMELIKLVVGKQKGRVGVITHYSAQKNRIREILNKEKKNDSMKLLQCVEVDTVDGFQGQEKDCIIVSCVRASSSKGSIGFVGNKQRLNVTLTRAKQSLFILGHLKTLMDHRDWSALIQDAHKRGNIIRTQEKDYKKDAVKIFKPEPGLNRSLSYPPSDSSRSQPKPSGSSPAPTSSNQGLVPPASSHSTAPISAAATVDRRHTTETLTAVATQVLKSCLALPSVRPPMPKETSKDPRLASRRRDTPKNQPSTEKGPAAANRMQSSSNPGKTLPVPARDDGRAPPFRERHPRWEDQARPPKRPLDSREYDVSHKRQK</sequence>
<dbReference type="InterPro" id="IPR041677">
    <property type="entry name" value="DNA2/NAM7_AAA_11"/>
</dbReference>
<dbReference type="CDD" id="cd18808">
    <property type="entry name" value="SF1_C_Upf1"/>
    <property type="match status" value="1"/>
</dbReference>
<evidence type="ECO:0000313" key="5">
    <source>
        <dbReference type="EMBL" id="KAG2470060.1"/>
    </source>
</evidence>
<feature type="region of interest" description="Disordered" evidence="1">
    <location>
        <begin position="951"/>
        <end position="975"/>
    </location>
</feature>
<feature type="region of interest" description="Disordered" evidence="1">
    <location>
        <begin position="1009"/>
        <end position="1037"/>
    </location>
</feature>
<feature type="compositionally biased region" description="Polar residues" evidence="1">
    <location>
        <begin position="1077"/>
        <end position="1106"/>
    </location>
</feature>
<feature type="region of interest" description="Disordered" evidence="1">
    <location>
        <begin position="2372"/>
        <end position="2467"/>
    </location>
</feature>
<accession>A0A8X7XJ31</accession>
<feature type="compositionally biased region" description="Basic and acidic residues" evidence="1">
    <location>
        <begin position="2382"/>
        <end position="2397"/>
    </location>
</feature>
<feature type="compositionally biased region" description="Low complexity" evidence="1">
    <location>
        <begin position="2302"/>
        <end position="2322"/>
    </location>
</feature>
<dbReference type="SUPFAM" id="SSF52540">
    <property type="entry name" value="P-loop containing nucleoside triphosphate hydrolases"/>
    <property type="match status" value="1"/>
</dbReference>
<dbReference type="GO" id="GO:0001147">
    <property type="term" value="F:transcription termination site sequence-specific DNA binding"/>
    <property type="evidence" value="ECO:0007669"/>
    <property type="project" value="TreeGrafter"/>
</dbReference>
<feature type="region of interest" description="Disordered" evidence="1">
    <location>
        <begin position="1143"/>
        <end position="1334"/>
    </location>
</feature>
<keyword evidence="5" id="KW-0378">Hydrolase</keyword>
<feature type="region of interest" description="Disordered" evidence="1">
    <location>
        <begin position="594"/>
        <end position="643"/>
    </location>
</feature>
<dbReference type="Pfam" id="PF12726">
    <property type="entry name" value="SEN1_N"/>
    <property type="match status" value="1"/>
</dbReference>